<dbReference type="SUPFAM" id="SSF81508">
    <property type="entry name" value="Ubiquinone-binding protein QP-C of cytochrome bc1 complex (Ubiquinol-cytochrome c reductase)"/>
    <property type="match status" value="1"/>
</dbReference>
<dbReference type="Gene3D" id="1.20.5.210">
    <property type="entry name" value="Cytochrome b-c1 complex subunit 8"/>
    <property type="match status" value="1"/>
</dbReference>
<dbReference type="Proteomes" id="UP001497512">
    <property type="component" value="Chromosome 18"/>
</dbReference>
<comment type="similarity">
    <text evidence="2">Belongs to the UQCRQ/QCR8 family.</text>
</comment>
<keyword evidence="3" id="KW-0813">Transport</keyword>
<evidence type="ECO:0000256" key="3">
    <source>
        <dbReference type="ARBA" id="ARBA00022448"/>
    </source>
</evidence>
<sequence length="72" mass="8599">MGKTPVRLKEVSYSLSPIHQHAMRGLLKDFSYKSGKRIFDNWVSALFLLVPVYGSYWYSEHYREVEKLHHRD</sequence>
<protein>
    <recommendedName>
        <fullName evidence="14">Cytochrome b-c1 complex subunit 8</fullName>
    </recommendedName>
</protein>
<dbReference type="Pfam" id="PF10890">
    <property type="entry name" value="Cyt_b-c1_8"/>
    <property type="match status" value="1"/>
</dbReference>
<evidence type="ECO:0000256" key="4">
    <source>
        <dbReference type="ARBA" id="ARBA00022660"/>
    </source>
</evidence>
<evidence type="ECO:0000313" key="12">
    <source>
        <dbReference type="EMBL" id="CAK9211196.1"/>
    </source>
</evidence>
<evidence type="ECO:0000256" key="10">
    <source>
        <dbReference type="ARBA" id="ARBA00023136"/>
    </source>
</evidence>
<keyword evidence="13" id="KW-1185">Reference proteome</keyword>
<keyword evidence="10 11" id="KW-0472">Membrane</keyword>
<evidence type="ECO:0000256" key="2">
    <source>
        <dbReference type="ARBA" id="ARBA00007668"/>
    </source>
</evidence>
<evidence type="ECO:0000256" key="5">
    <source>
        <dbReference type="ARBA" id="ARBA00022692"/>
    </source>
</evidence>
<feature type="transmembrane region" description="Helical" evidence="11">
    <location>
        <begin position="38"/>
        <end position="58"/>
    </location>
</feature>
<gene>
    <name evidence="12" type="ORF">CSSPTR1EN2_LOCUS10538</name>
</gene>
<evidence type="ECO:0000256" key="8">
    <source>
        <dbReference type="ARBA" id="ARBA00022989"/>
    </source>
</evidence>
<dbReference type="PANTHER" id="PTHR34559:SF1">
    <property type="entry name" value="OS06G0175900 PROTEIN"/>
    <property type="match status" value="1"/>
</dbReference>
<dbReference type="PANTHER" id="PTHR34559">
    <property type="entry name" value="CYTOCHROME B-C1 COMPLEX SUBUNIT 8"/>
    <property type="match status" value="1"/>
</dbReference>
<evidence type="ECO:0000256" key="6">
    <source>
        <dbReference type="ARBA" id="ARBA00022792"/>
    </source>
</evidence>
<organism evidence="12 13">
    <name type="scientific">Sphagnum troendelagicum</name>
    <dbReference type="NCBI Taxonomy" id="128251"/>
    <lineage>
        <taxon>Eukaryota</taxon>
        <taxon>Viridiplantae</taxon>
        <taxon>Streptophyta</taxon>
        <taxon>Embryophyta</taxon>
        <taxon>Bryophyta</taxon>
        <taxon>Sphagnophytina</taxon>
        <taxon>Sphagnopsida</taxon>
        <taxon>Sphagnales</taxon>
        <taxon>Sphagnaceae</taxon>
        <taxon>Sphagnum</taxon>
    </lineage>
</organism>
<dbReference type="InterPro" id="IPR036642">
    <property type="entry name" value="Cyt_bc1_su8_sf"/>
</dbReference>
<proteinExistence type="inferred from homology"/>
<dbReference type="InterPro" id="IPR020101">
    <property type="entry name" value="Cyt_b-c1_8-plants"/>
</dbReference>
<keyword evidence="4" id="KW-0679">Respiratory chain</keyword>
<evidence type="ECO:0008006" key="14">
    <source>
        <dbReference type="Google" id="ProtNLM"/>
    </source>
</evidence>
<evidence type="ECO:0000256" key="1">
    <source>
        <dbReference type="ARBA" id="ARBA00004434"/>
    </source>
</evidence>
<keyword evidence="7" id="KW-0249">Electron transport</keyword>
<dbReference type="EMBL" id="OZ019910">
    <property type="protein sequence ID" value="CAK9211196.1"/>
    <property type="molecule type" value="Genomic_DNA"/>
</dbReference>
<evidence type="ECO:0000313" key="13">
    <source>
        <dbReference type="Proteomes" id="UP001497512"/>
    </source>
</evidence>
<evidence type="ECO:0000256" key="7">
    <source>
        <dbReference type="ARBA" id="ARBA00022982"/>
    </source>
</evidence>
<accession>A0ABP0U267</accession>
<keyword evidence="6" id="KW-0999">Mitochondrion inner membrane</keyword>
<name>A0ABP0U267_9BRYO</name>
<evidence type="ECO:0000256" key="9">
    <source>
        <dbReference type="ARBA" id="ARBA00023128"/>
    </source>
</evidence>
<reference evidence="12" key="1">
    <citation type="submission" date="2024-02" db="EMBL/GenBank/DDBJ databases">
        <authorList>
            <consortium name="ELIXIR-Norway"/>
            <consortium name="Elixir Norway"/>
        </authorList>
    </citation>
    <scope>NUCLEOTIDE SEQUENCE</scope>
</reference>
<keyword evidence="5 11" id="KW-0812">Transmembrane</keyword>
<comment type="subcellular location">
    <subcellularLocation>
        <location evidence="1">Mitochondrion inner membrane</location>
        <topology evidence="1">Single-pass membrane protein</topology>
    </subcellularLocation>
</comment>
<evidence type="ECO:0000256" key="11">
    <source>
        <dbReference type="SAM" id="Phobius"/>
    </source>
</evidence>
<keyword evidence="9" id="KW-0496">Mitochondrion</keyword>
<keyword evidence="8 11" id="KW-1133">Transmembrane helix</keyword>